<feature type="transmembrane region" description="Helical" evidence="1">
    <location>
        <begin position="117"/>
        <end position="138"/>
    </location>
</feature>
<feature type="transmembrane region" description="Helical" evidence="1">
    <location>
        <begin position="53"/>
        <end position="73"/>
    </location>
</feature>
<organism evidence="3 4">
    <name type="scientific">Coccomyxa subellipsoidea</name>
    <dbReference type="NCBI Taxonomy" id="248742"/>
    <lineage>
        <taxon>Eukaryota</taxon>
        <taxon>Viridiplantae</taxon>
        <taxon>Chlorophyta</taxon>
        <taxon>core chlorophytes</taxon>
        <taxon>Trebouxiophyceae</taxon>
        <taxon>Trebouxiophyceae incertae sedis</taxon>
        <taxon>Coccomyxaceae</taxon>
        <taxon>Coccomyxa</taxon>
    </lineage>
</organism>
<evidence type="ECO:0000313" key="4">
    <source>
        <dbReference type="Proteomes" id="UP001491310"/>
    </source>
</evidence>
<keyword evidence="1" id="KW-0812">Transmembrane</keyword>
<reference evidence="3 4" key="1">
    <citation type="journal article" date="2024" name="Nat. Commun.">
        <title>Phylogenomics reveals the evolutionary origins of lichenization in chlorophyte algae.</title>
        <authorList>
            <person name="Puginier C."/>
            <person name="Libourel C."/>
            <person name="Otte J."/>
            <person name="Skaloud P."/>
            <person name="Haon M."/>
            <person name="Grisel S."/>
            <person name="Petersen M."/>
            <person name="Berrin J.G."/>
            <person name="Delaux P.M."/>
            <person name="Dal Grande F."/>
            <person name="Keller J."/>
        </authorList>
    </citation>
    <scope>NUCLEOTIDE SEQUENCE [LARGE SCALE GENOMIC DNA]</scope>
    <source>
        <strain evidence="3 4">SAG 216-7</strain>
    </source>
</reference>
<feature type="transmembrane region" description="Helical" evidence="1">
    <location>
        <begin position="80"/>
        <end position="97"/>
    </location>
</feature>
<feature type="signal peptide" evidence="2">
    <location>
        <begin position="1"/>
        <end position="28"/>
    </location>
</feature>
<keyword evidence="1" id="KW-1133">Transmembrane helix</keyword>
<keyword evidence="4" id="KW-1185">Reference proteome</keyword>
<gene>
    <name evidence="3" type="ORF">WJX75_000189</name>
</gene>
<keyword evidence="1" id="KW-0472">Membrane</keyword>
<proteinExistence type="predicted"/>
<name>A0ABR2YDK5_9CHLO</name>
<dbReference type="Proteomes" id="UP001491310">
    <property type="component" value="Unassembled WGS sequence"/>
</dbReference>
<evidence type="ECO:0008006" key="5">
    <source>
        <dbReference type="Google" id="ProtNLM"/>
    </source>
</evidence>
<sequence>MEPKIVLVTVCLALESTALLFMLAGVGALQNKCDDIDRALIGADLSCHATYRYQWWLVVFNAAVQVGVALAMIADAVEKYRIAICSLLAVLTVLLMDNTNKFLSLHDETSGALSDCAAVFAAGCVLAAMIHLVLIIVFGRTSPPVAAQGPAGTYKTYENQMAELHTVQDQQNPVPPPLSYPNV</sequence>
<comment type="caution">
    <text evidence="3">The sequence shown here is derived from an EMBL/GenBank/DDBJ whole genome shotgun (WGS) entry which is preliminary data.</text>
</comment>
<feature type="chain" id="PRO_5046226127" description="Transmembrane protein" evidence="2">
    <location>
        <begin position="29"/>
        <end position="183"/>
    </location>
</feature>
<protein>
    <recommendedName>
        <fullName evidence="5">Transmembrane protein</fullName>
    </recommendedName>
</protein>
<dbReference type="EMBL" id="JALJOT010000014">
    <property type="protein sequence ID" value="KAK9903226.1"/>
    <property type="molecule type" value="Genomic_DNA"/>
</dbReference>
<evidence type="ECO:0000256" key="1">
    <source>
        <dbReference type="SAM" id="Phobius"/>
    </source>
</evidence>
<evidence type="ECO:0000313" key="3">
    <source>
        <dbReference type="EMBL" id="KAK9903226.1"/>
    </source>
</evidence>
<keyword evidence="2" id="KW-0732">Signal</keyword>
<accession>A0ABR2YDK5</accession>
<evidence type="ECO:0000256" key="2">
    <source>
        <dbReference type="SAM" id="SignalP"/>
    </source>
</evidence>